<protein>
    <recommendedName>
        <fullName evidence="3">PIG-L family deacetylase</fullName>
    </recommendedName>
</protein>
<keyword evidence="2" id="KW-1185">Reference proteome</keyword>
<name>A0A3S0X0D9_9GAMM</name>
<dbReference type="RefSeq" id="WP_127111225.1">
    <property type="nucleotide sequence ID" value="NZ_RZGR01000013.1"/>
</dbReference>
<sequence length="84" mass="9871">MKALIVAHPDDEIIWFSPQDFDLIVIAFLARHDKPYVEYCRKLAIKAHPLKDGITLLGIEESGFWKDGKRQLEFQNQNKHFMML</sequence>
<gene>
    <name evidence="1" type="ORF">EKM59_05480</name>
</gene>
<organism evidence="1 2">
    <name type="scientific">Legionella septentrionalis</name>
    <dbReference type="NCBI Taxonomy" id="2498109"/>
    <lineage>
        <taxon>Bacteria</taxon>
        <taxon>Pseudomonadati</taxon>
        <taxon>Pseudomonadota</taxon>
        <taxon>Gammaproteobacteria</taxon>
        <taxon>Legionellales</taxon>
        <taxon>Legionellaceae</taxon>
        <taxon>Legionella</taxon>
    </lineage>
</organism>
<evidence type="ECO:0008006" key="3">
    <source>
        <dbReference type="Google" id="ProtNLM"/>
    </source>
</evidence>
<dbReference type="EMBL" id="RZGR01000013">
    <property type="protein sequence ID" value="RUQ88324.1"/>
    <property type="molecule type" value="Genomic_DNA"/>
</dbReference>
<dbReference type="Proteomes" id="UP000288012">
    <property type="component" value="Unassembled WGS sequence"/>
</dbReference>
<dbReference type="AlphaFoldDB" id="A0A3S0X0D9"/>
<evidence type="ECO:0000313" key="2">
    <source>
        <dbReference type="Proteomes" id="UP000288012"/>
    </source>
</evidence>
<proteinExistence type="predicted"/>
<evidence type="ECO:0000313" key="1">
    <source>
        <dbReference type="EMBL" id="RUQ88324.1"/>
    </source>
</evidence>
<accession>A0A3S0X0D9</accession>
<reference evidence="1 2" key="1">
    <citation type="submission" date="2018-12" db="EMBL/GenBank/DDBJ databases">
        <title>Legionella sp,whole genome shotgun sequence.</title>
        <authorList>
            <person name="Wu H."/>
        </authorList>
    </citation>
    <scope>NUCLEOTIDE SEQUENCE [LARGE SCALE GENOMIC DNA]</scope>
    <source>
        <strain evidence="2">km714</strain>
    </source>
</reference>
<comment type="caution">
    <text evidence="1">The sequence shown here is derived from an EMBL/GenBank/DDBJ whole genome shotgun (WGS) entry which is preliminary data.</text>
</comment>